<reference evidence="11" key="1">
    <citation type="journal article" date="2008" name="ISME J.">
        <title>Genomic patterns of recombination, clonal divergence and environment in marine microbial populations.</title>
        <authorList>
            <person name="Konstantinidis K.T."/>
            <person name="Delong E.F."/>
        </authorList>
    </citation>
    <scope>NUCLEOTIDE SEQUENCE</scope>
</reference>
<dbReference type="PANTHER" id="PTHR43090:SF2">
    <property type="entry name" value="1-(5-PHOSPHORIBOSYL)-5-[(5-PHOSPHORIBOSYLAMINO)METHYLIDENEAMINO] IMIDAZOLE-4-CARBOXAMIDE ISOMERASE"/>
    <property type="match status" value="1"/>
</dbReference>
<comment type="subcellular location">
    <subcellularLocation>
        <location evidence="2">Cytoplasm</location>
    </subcellularLocation>
</comment>
<dbReference type="EMBL" id="EU016571">
    <property type="protein sequence ID" value="ABZ06274.1"/>
    <property type="molecule type" value="Genomic_DNA"/>
</dbReference>
<dbReference type="InterPro" id="IPR011060">
    <property type="entry name" value="RibuloseP-bd_barrel"/>
</dbReference>
<dbReference type="GO" id="GO:0004190">
    <property type="term" value="F:aspartic-type endopeptidase activity"/>
    <property type="evidence" value="ECO:0007669"/>
    <property type="project" value="InterPro"/>
</dbReference>
<dbReference type="CDD" id="cd04732">
    <property type="entry name" value="HisA"/>
    <property type="match status" value="1"/>
</dbReference>
<dbReference type="GO" id="GO:0000162">
    <property type="term" value="P:L-tryptophan biosynthetic process"/>
    <property type="evidence" value="ECO:0007669"/>
    <property type="project" value="TreeGrafter"/>
</dbReference>
<keyword evidence="6" id="KW-0963">Cytoplasm</keyword>
<accession>B3T115</accession>
<dbReference type="PANTHER" id="PTHR43090">
    <property type="entry name" value="1-(5-PHOSPHORIBOSYL)-5-[(5-PHOSPHORIBOSYLAMINO)METHYLIDENEAMINO] IMIDAZOLE-4-CARBOXAMIDE ISOMERASE"/>
    <property type="match status" value="1"/>
</dbReference>
<evidence type="ECO:0000259" key="10">
    <source>
        <dbReference type="PROSITE" id="PS50175"/>
    </source>
</evidence>
<dbReference type="PROSITE" id="PS50175">
    <property type="entry name" value="ASP_PROT_RETROV"/>
    <property type="match status" value="1"/>
</dbReference>
<dbReference type="Gene3D" id="3.20.20.70">
    <property type="entry name" value="Aldolase class I"/>
    <property type="match status" value="1"/>
</dbReference>
<dbReference type="InterPro" id="IPR013785">
    <property type="entry name" value="Aldolase_TIM"/>
</dbReference>
<dbReference type="GO" id="GO:0003949">
    <property type="term" value="F:1-(5-phosphoribosyl)-5-[(5-phosphoribosylamino)methylideneamino]imidazole-4-carboxamide isomerase activity"/>
    <property type="evidence" value="ECO:0007669"/>
    <property type="project" value="UniProtKB-EC"/>
</dbReference>
<evidence type="ECO:0000256" key="7">
    <source>
        <dbReference type="ARBA" id="ARBA00022605"/>
    </source>
</evidence>
<keyword evidence="7" id="KW-0028">Amino-acid biosynthesis</keyword>
<evidence type="ECO:0000256" key="9">
    <source>
        <dbReference type="ARBA" id="ARBA00023235"/>
    </source>
</evidence>
<dbReference type="GO" id="GO:0006508">
    <property type="term" value="P:proteolysis"/>
    <property type="evidence" value="ECO:0007669"/>
    <property type="project" value="InterPro"/>
</dbReference>
<dbReference type="SUPFAM" id="SSF51366">
    <property type="entry name" value="Ribulose-phoshate binding barrel"/>
    <property type="match status" value="1"/>
</dbReference>
<proteinExistence type="inferred from homology"/>
<comment type="pathway">
    <text evidence="3">Amino-acid biosynthesis; L-histidine biosynthesis; L-histidine from 5-phospho-alpha-D-ribose 1-diphosphate: step 4/9.</text>
</comment>
<dbReference type="EC" id="5.3.1.16" evidence="5"/>
<evidence type="ECO:0000256" key="5">
    <source>
        <dbReference type="ARBA" id="ARBA00012550"/>
    </source>
</evidence>
<dbReference type="GO" id="GO:0000105">
    <property type="term" value="P:L-histidine biosynthetic process"/>
    <property type="evidence" value="ECO:0007669"/>
    <property type="project" value="UniProtKB-UniPathway"/>
</dbReference>
<dbReference type="InterPro" id="IPR023016">
    <property type="entry name" value="HisA/PriA"/>
</dbReference>
<dbReference type="FunFam" id="3.20.20.70:FF:000009">
    <property type="entry name" value="1-(5-phosphoribosyl)-5-[(5-phosphoribosylamino)methylideneamino] imidazole-4-carboxamide isomerase"/>
    <property type="match status" value="1"/>
</dbReference>
<keyword evidence="9" id="KW-0413">Isomerase</keyword>
<evidence type="ECO:0000256" key="3">
    <source>
        <dbReference type="ARBA" id="ARBA00005133"/>
    </source>
</evidence>
<dbReference type="Pfam" id="PF00977">
    <property type="entry name" value="His_biosynth"/>
    <property type="match status" value="1"/>
</dbReference>
<dbReference type="AlphaFoldDB" id="B3T115"/>
<evidence type="ECO:0000256" key="2">
    <source>
        <dbReference type="ARBA" id="ARBA00004496"/>
    </source>
</evidence>
<dbReference type="InterPro" id="IPR001995">
    <property type="entry name" value="Peptidase_A2_cat"/>
</dbReference>
<sequence>MEVIPAIDLKSGLCVRLYQGDYQQETVFSDDPLSVALAWQEQGAPRLHLVDLDGAAGGVPVNLDVITSIIHTLTIPVQVGGGIRDMSTAESLLAAGAARVVIGTAAVEEPSLVEDLCRKHGSQRVVVAVDAQDGLVAIKGWVKRTDVRAQDLVEQMSRLGVRRILYTDISRDGTLTEPNFQANANLVKTTGMAVLASGGIATLDHIRRLIDTGAEGAILGRALYTEAISLREAIDVGNGNNP</sequence>
<name>B3T115_9ZZZZ</name>
<feature type="domain" description="Peptidase A2" evidence="10">
    <location>
        <begin position="206"/>
        <end position="242"/>
    </location>
</feature>
<dbReference type="InterPro" id="IPR006063">
    <property type="entry name" value="HisA_bact_arch"/>
</dbReference>
<organism evidence="11">
    <name type="scientific">uncultured marine microorganism HF4000_008B14</name>
    <dbReference type="NCBI Taxonomy" id="455512"/>
    <lineage>
        <taxon>unclassified sequences</taxon>
        <taxon>environmental samples</taxon>
    </lineage>
</organism>
<dbReference type="UniPathway" id="UPA00031">
    <property type="reaction ID" value="UER00009"/>
</dbReference>
<evidence type="ECO:0000256" key="4">
    <source>
        <dbReference type="ARBA" id="ARBA00009667"/>
    </source>
</evidence>
<evidence type="ECO:0000256" key="8">
    <source>
        <dbReference type="ARBA" id="ARBA00023102"/>
    </source>
</evidence>
<dbReference type="InterPro" id="IPR006062">
    <property type="entry name" value="His_biosynth"/>
</dbReference>
<protein>
    <recommendedName>
        <fullName evidence="5">1-(5-phosphoribosyl)-5-[(5-phosphoribosylamino)methylideneamino]imidazole-4-carboxamideisomerase</fullName>
        <ecNumber evidence="5">5.3.1.16</ecNumber>
    </recommendedName>
</protein>
<dbReference type="NCBIfam" id="TIGR00007">
    <property type="entry name" value="1-(5-phosphoribosyl)-5-[(5-phosphoribosylamino)methylideneamino]imidazole-4-carboxamide isomerase"/>
    <property type="match status" value="1"/>
</dbReference>
<evidence type="ECO:0000256" key="1">
    <source>
        <dbReference type="ARBA" id="ARBA00000901"/>
    </source>
</evidence>
<gene>
    <name evidence="11" type="ORF">ALOHA_HF4000008B14ctg1g13</name>
</gene>
<evidence type="ECO:0000313" key="11">
    <source>
        <dbReference type="EMBL" id="ABZ06274.1"/>
    </source>
</evidence>
<comment type="catalytic activity">
    <reaction evidence="1">
        <text>1-(5-phospho-beta-D-ribosyl)-5-[(5-phospho-beta-D-ribosylamino)methylideneamino]imidazole-4-carboxamide = 5-[(5-phospho-1-deoxy-D-ribulos-1-ylimino)methylamino]-1-(5-phospho-beta-D-ribosyl)imidazole-4-carboxamide</text>
        <dbReference type="Rhea" id="RHEA:15469"/>
        <dbReference type="ChEBI" id="CHEBI:58435"/>
        <dbReference type="ChEBI" id="CHEBI:58525"/>
        <dbReference type="EC" id="5.3.1.16"/>
    </reaction>
</comment>
<keyword evidence="8" id="KW-0368">Histidine biosynthesis</keyword>
<comment type="similarity">
    <text evidence="4">Belongs to the HisA/HisF family.</text>
</comment>
<dbReference type="HAMAP" id="MF_01014">
    <property type="entry name" value="HisA"/>
    <property type="match status" value="1"/>
</dbReference>
<evidence type="ECO:0000256" key="6">
    <source>
        <dbReference type="ARBA" id="ARBA00022490"/>
    </source>
</evidence>
<dbReference type="InterPro" id="IPR044524">
    <property type="entry name" value="Isoase_HisA-like"/>
</dbReference>